<sequence length="201" mass="21965">MHPLIGTNAYPPLCKTCQMQNITQPLVAKPALSAQCFARASQCLTCMQVCVRVTGGDSDVIQMSVTRHNHRASQSSSGRKMHSIRYSGGEISPSHELSGAADGLALPELSSRRDLWRLQPNCLMVLGLRSAQLLYFVVGVRLIPNGLISSAAPITIDLDSTREFCACDKLPPRKYDVVGIQREANRTELRGTQGCISWVLL</sequence>
<name>A0AAE0XM66_9GAST</name>
<dbReference type="EMBL" id="JAWDGP010008052">
    <property type="protein sequence ID" value="KAK3696246.1"/>
    <property type="molecule type" value="Genomic_DNA"/>
</dbReference>
<accession>A0AAE0XM66</accession>
<comment type="caution">
    <text evidence="1">The sequence shown here is derived from an EMBL/GenBank/DDBJ whole genome shotgun (WGS) entry which is preliminary data.</text>
</comment>
<reference evidence="1" key="1">
    <citation type="journal article" date="2023" name="G3 (Bethesda)">
        <title>A reference genome for the long-term kleptoplast-retaining sea slug Elysia crispata morphotype clarki.</title>
        <authorList>
            <person name="Eastman K.E."/>
            <person name="Pendleton A.L."/>
            <person name="Shaikh M.A."/>
            <person name="Suttiyut T."/>
            <person name="Ogas R."/>
            <person name="Tomko P."/>
            <person name="Gavelis G."/>
            <person name="Widhalm J.R."/>
            <person name="Wisecaver J.H."/>
        </authorList>
    </citation>
    <scope>NUCLEOTIDE SEQUENCE</scope>
    <source>
        <strain evidence="1">ECLA1</strain>
    </source>
</reference>
<keyword evidence="2" id="KW-1185">Reference proteome</keyword>
<evidence type="ECO:0000313" key="1">
    <source>
        <dbReference type="EMBL" id="KAK3696246.1"/>
    </source>
</evidence>
<protein>
    <submittedName>
        <fullName evidence="1">Uncharacterized protein</fullName>
    </submittedName>
</protein>
<dbReference type="Proteomes" id="UP001283361">
    <property type="component" value="Unassembled WGS sequence"/>
</dbReference>
<dbReference type="AlphaFoldDB" id="A0AAE0XM66"/>
<organism evidence="1 2">
    <name type="scientific">Elysia crispata</name>
    <name type="common">lettuce slug</name>
    <dbReference type="NCBI Taxonomy" id="231223"/>
    <lineage>
        <taxon>Eukaryota</taxon>
        <taxon>Metazoa</taxon>
        <taxon>Spiralia</taxon>
        <taxon>Lophotrochozoa</taxon>
        <taxon>Mollusca</taxon>
        <taxon>Gastropoda</taxon>
        <taxon>Heterobranchia</taxon>
        <taxon>Euthyneura</taxon>
        <taxon>Panpulmonata</taxon>
        <taxon>Sacoglossa</taxon>
        <taxon>Placobranchoidea</taxon>
        <taxon>Plakobranchidae</taxon>
        <taxon>Elysia</taxon>
    </lineage>
</organism>
<proteinExistence type="predicted"/>
<evidence type="ECO:0000313" key="2">
    <source>
        <dbReference type="Proteomes" id="UP001283361"/>
    </source>
</evidence>
<gene>
    <name evidence="1" type="ORF">RRG08_027689</name>
</gene>